<dbReference type="PhylomeDB" id="A0A0G4G9W8"/>
<protein>
    <recommendedName>
        <fullName evidence="9">RING-type domain-containing protein</fullName>
    </recommendedName>
</protein>
<dbReference type="Pfam" id="PF13445">
    <property type="entry name" value="zf-RING_UBOX"/>
    <property type="match status" value="1"/>
</dbReference>
<proteinExistence type="predicted"/>
<dbReference type="Gene3D" id="2.60.40.10">
    <property type="entry name" value="Immunoglobulins"/>
    <property type="match status" value="1"/>
</dbReference>
<dbReference type="InterPro" id="IPR002044">
    <property type="entry name" value="CBM20"/>
</dbReference>
<dbReference type="InterPro" id="IPR001841">
    <property type="entry name" value="Znf_RING"/>
</dbReference>
<dbReference type="InterPro" id="IPR013784">
    <property type="entry name" value="Carb-bd-like_fold"/>
</dbReference>
<dbReference type="GO" id="GO:0016567">
    <property type="term" value="P:protein ubiquitination"/>
    <property type="evidence" value="ECO:0007669"/>
    <property type="project" value="TreeGrafter"/>
</dbReference>
<dbReference type="AlphaFoldDB" id="A0A0G4G9W8"/>
<evidence type="ECO:0000256" key="2">
    <source>
        <dbReference type="ARBA" id="ARBA00022771"/>
    </source>
</evidence>
<evidence type="ECO:0008006" key="9">
    <source>
        <dbReference type="Google" id="ProtNLM"/>
    </source>
</evidence>
<dbReference type="InterPro" id="IPR051435">
    <property type="entry name" value="RING_finger_E3_ubiq-ligases"/>
</dbReference>
<keyword evidence="3" id="KW-0862">Zinc</keyword>
<evidence type="ECO:0000256" key="3">
    <source>
        <dbReference type="ARBA" id="ARBA00022833"/>
    </source>
</evidence>
<keyword evidence="1" id="KW-0479">Metal-binding</keyword>
<dbReference type="PROSITE" id="PS51166">
    <property type="entry name" value="CBM20"/>
    <property type="match status" value="1"/>
</dbReference>
<dbReference type="VEuPathDB" id="CryptoDB:Vbra_9815"/>
<dbReference type="PANTHER" id="PTHR22791:SF6">
    <property type="entry name" value="RING-TYPE DOMAIN-CONTAINING PROTEIN"/>
    <property type="match status" value="1"/>
</dbReference>
<feature type="domain" description="CBM20" evidence="6">
    <location>
        <begin position="92"/>
        <end position="218"/>
    </location>
</feature>
<dbReference type="InterPro" id="IPR013083">
    <property type="entry name" value="Znf_RING/FYVE/PHD"/>
</dbReference>
<organism evidence="7 8">
    <name type="scientific">Vitrella brassicaformis (strain CCMP3155)</name>
    <dbReference type="NCBI Taxonomy" id="1169540"/>
    <lineage>
        <taxon>Eukaryota</taxon>
        <taxon>Sar</taxon>
        <taxon>Alveolata</taxon>
        <taxon>Colpodellida</taxon>
        <taxon>Vitrellaceae</taxon>
        <taxon>Vitrella</taxon>
    </lineage>
</organism>
<keyword evidence="8" id="KW-1185">Reference proteome</keyword>
<dbReference type="InterPro" id="IPR017907">
    <property type="entry name" value="Znf_RING_CS"/>
</dbReference>
<dbReference type="Proteomes" id="UP000041254">
    <property type="component" value="Unassembled WGS sequence"/>
</dbReference>
<dbReference type="PANTHER" id="PTHR22791">
    <property type="entry name" value="RING-TYPE DOMAIN-CONTAINING PROTEIN"/>
    <property type="match status" value="1"/>
</dbReference>
<dbReference type="SUPFAM" id="SSF57850">
    <property type="entry name" value="RING/U-box"/>
    <property type="match status" value="1"/>
</dbReference>
<dbReference type="InParanoid" id="A0A0G4G9W8"/>
<sequence>MASSLSVTVSECSLCKEEYEPSGSKGPRVLRCGHSFCAQCIVALINQHPHGHRQAICPLCKEVTAEVCARDNYLARECVEQQWQLRAALEPDAPMPPTKVVFRVRLPTDYFYSRRLGRRWVERVRLVGNLPTLGSWDPMKGLELTTSDAMYPVWQSQPINVPLGEKVEYKYVTVDTWCRQLRIKWEDRKANRELIPWVEGGSVVGSFGYRVVHDDLGSIPSAHAACITDWLGGSAHLTLHYCSSRDGKTYDDLLRHVGSKHRVVLVISHGAHLFGCYVHEGLQPPQNSSSKHSYASVVWWFSLAGGHFDTPTKVLVQDTRTGHDNDADAERSACPPKRCWGDADDWRDAVFTADEIQVVAVQ</sequence>
<dbReference type="GO" id="GO:2001070">
    <property type="term" value="F:starch binding"/>
    <property type="evidence" value="ECO:0007669"/>
    <property type="project" value="InterPro"/>
</dbReference>
<dbReference type="SUPFAM" id="SSF49452">
    <property type="entry name" value="Starch-binding domain-like"/>
    <property type="match status" value="1"/>
</dbReference>
<dbReference type="Gene3D" id="3.30.40.10">
    <property type="entry name" value="Zinc/RING finger domain, C3HC4 (zinc finger)"/>
    <property type="match status" value="1"/>
</dbReference>
<evidence type="ECO:0000313" key="8">
    <source>
        <dbReference type="Proteomes" id="UP000041254"/>
    </source>
</evidence>
<dbReference type="EMBL" id="CDMY01000603">
    <property type="protein sequence ID" value="CEM25771.1"/>
    <property type="molecule type" value="Genomic_DNA"/>
</dbReference>
<evidence type="ECO:0000256" key="1">
    <source>
        <dbReference type="ARBA" id="ARBA00022723"/>
    </source>
</evidence>
<name>A0A0G4G9W8_VITBC</name>
<dbReference type="SMART" id="SM00184">
    <property type="entry name" value="RING"/>
    <property type="match status" value="1"/>
</dbReference>
<dbReference type="PROSITE" id="PS50089">
    <property type="entry name" value="ZF_RING_2"/>
    <property type="match status" value="1"/>
</dbReference>
<evidence type="ECO:0000259" key="5">
    <source>
        <dbReference type="PROSITE" id="PS50089"/>
    </source>
</evidence>
<dbReference type="OrthoDB" id="6105938at2759"/>
<dbReference type="Pfam" id="PF00686">
    <property type="entry name" value="CBM_20"/>
    <property type="match status" value="1"/>
</dbReference>
<evidence type="ECO:0000313" key="7">
    <source>
        <dbReference type="EMBL" id="CEM25771.1"/>
    </source>
</evidence>
<dbReference type="CDD" id="cd05467">
    <property type="entry name" value="CBM20"/>
    <property type="match status" value="1"/>
</dbReference>
<keyword evidence="2 4" id="KW-0863">Zinc-finger</keyword>
<dbReference type="SMART" id="SM01065">
    <property type="entry name" value="CBM_2"/>
    <property type="match status" value="1"/>
</dbReference>
<reference evidence="7 8" key="1">
    <citation type="submission" date="2014-11" db="EMBL/GenBank/DDBJ databases">
        <authorList>
            <person name="Zhu J."/>
            <person name="Qi W."/>
            <person name="Song R."/>
        </authorList>
    </citation>
    <scope>NUCLEOTIDE SEQUENCE [LARGE SCALE GENOMIC DNA]</scope>
</reference>
<dbReference type="PROSITE" id="PS00518">
    <property type="entry name" value="ZF_RING_1"/>
    <property type="match status" value="1"/>
</dbReference>
<accession>A0A0G4G9W8</accession>
<dbReference type="GO" id="GO:0008270">
    <property type="term" value="F:zinc ion binding"/>
    <property type="evidence" value="ECO:0007669"/>
    <property type="project" value="UniProtKB-KW"/>
</dbReference>
<dbReference type="InterPro" id="IPR027370">
    <property type="entry name" value="Znf-RING_euk"/>
</dbReference>
<evidence type="ECO:0000256" key="4">
    <source>
        <dbReference type="PROSITE-ProRule" id="PRU00175"/>
    </source>
</evidence>
<gene>
    <name evidence="7" type="ORF">Vbra_9815</name>
</gene>
<dbReference type="GO" id="GO:0061630">
    <property type="term" value="F:ubiquitin protein ligase activity"/>
    <property type="evidence" value="ECO:0007669"/>
    <property type="project" value="TreeGrafter"/>
</dbReference>
<dbReference type="InterPro" id="IPR013783">
    <property type="entry name" value="Ig-like_fold"/>
</dbReference>
<evidence type="ECO:0000259" key="6">
    <source>
        <dbReference type="PROSITE" id="PS51166"/>
    </source>
</evidence>
<feature type="domain" description="RING-type" evidence="5">
    <location>
        <begin position="12"/>
        <end position="61"/>
    </location>
</feature>